<evidence type="ECO:0000256" key="1">
    <source>
        <dbReference type="SAM" id="MobiDB-lite"/>
    </source>
</evidence>
<protein>
    <submittedName>
        <fullName evidence="2">(spotted green pufferfish) hypothetical protein</fullName>
    </submittedName>
</protein>
<name>Q4T1U2_TETNG</name>
<gene>
    <name evidence="2" type="ORF">GSTENG00008643001</name>
</gene>
<feature type="region of interest" description="Disordered" evidence="1">
    <location>
        <begin position="1"/>
        <end position="22"/>
    </location>
</feature>
<organism evidence="2">
    <name type="scientific">Tetraodon nigroviridis</name>
    <name type="common">Spotted green pufferfish</name>
    <name type="synonym">Chelonodon nigroviridis</name>
    <dbReference type="NCBI Taxonomy" id="99883"/>
    <lineage>
        <taxon>Eukaryota</taxon>
        <taxon>Metazoa</taxon>
        <taxon>Chordata</taxon>
        <taxon>Craniata</taxon>
        <taxon>Vertebrata</taxon>
        <taxon>Euteleostomi</taxon>
        <taxon>Actinopterygii</taxon>
        <taxon>Neopterygii</taxon>
        <taxon>Teleostei</taxon>
        <taxon>Neoteleostei</taxon>
        <taxon>Acanthomorphata</taxon>
        <taxon>Eupercaria</taxon>
        <taxon>Tetraodontiformes</taxon>
        <taxon>Tetradontoidea</taxon>
        <taxon>Tetraodontidae</taxon>
        <taxon>Tetraodon</taxon>
    </lineage>
</organism>
<sequence>SSSNGSSTSASGCSSPNDSLHSDSSLLVHEVSTFLIFCLFKGQNLLVEFTSRGVHWYATGG</sequence>
<evidence type="ECO:0000313" key="2">
    <source>
        <dbReference type="EMBL" id="CAF93140.1"/>
    </source>
</evidence>
<dbReference type="EMBL" id="CAAE01010481">
    <property type="protein sequence ID" value="CAF93140.1"/>
    <property type="molecule type" value="Genomic_DNA"/>
</dbReference>
<feature type="non-terminal residue" evidence="2">
    <location>
        <position position="1"/>
    </location>
</feature>
<reference evidence="2" key="1">
    <citation type="journal article" date="2004" name="Nature">
        <title>Genome duplication in the teleost fish Tetraodon nigroviridis reveals the early vertebrate proto-karyotype.</title>
        <authorList>
            <person name="Jaillon O."/>
            <person name="Aury J.-M."/>
            <person name="Brunet F."/>
            <person name="Petit J.-L."/>
            <person name="Stange-Thomann N."/>
            <person name="Mauceli E."/>
            <person name="Bouneau L."/>
            <person name="Fischer C."/>
            <person name="Ozouf-Costaz C."/>
            <person name="Bernot A."/>
            <person name="Nicaud S."/>
            <person name="Jaffe D."/>
            <person name="Fisher S."/>
            <person name="Lutfalla G."/>
            <person name="Dossat C."/>
            <person name="Segurens B."/>
            <person name="Dasilva C."/>
            <person name="Salanoubat M."/>
            <person name="Levy M."/>
            <person name="Boudet N."/>
            <person name="Castellano S."/>
            <person name="Anthouard V."/>
            <person name="Jubin C."/>
            <person name="Castelli V."/>
            <person name="Katinka M."/>
            <person name="Vacherie B."/>
            <person name="Biemont C."/>
            <person name="Skalli Z."/>
            <person name="Cattolico L."/>
            <person name="Poulain J."/>
            <person name="De Berardinis V."/>
            <person name="Cruaud C."/>
            <person name="Duprat S."/>
            <person name="Brottier P."/>
            <person name="Coutanceau J.-P."/>
            <person name="Gouzy J."/>
            <person name="Parra G."/>
            <person name="Lardier G."/>
            <person name="Chapple C."/>
            <person name="McKernan K.J."/>
            <person name="McEwan P."/>
            <person name="Bosak S."/>
            <person name="Kellis M."/>
            <person name="Volff J.-N."/>
            <person name="Guigo R."/>
            <person name="Zody M.C."/>
            <person name="Mesirov J."/>
            <person name="Lindblad-Toh K."/>
            <person name="Birren B."/>
            <person name="Nusbaum C."/>
            <person name="Kahn D."/>
            <person name="Robinson-Rechavi M."/>
            <person name="Laudet V."/>
            <person name="Schachter V."/>
            <person name="Quetier F."/>
            <person name="Saurin W."/>
            <person name="Scarpelli C."/>
            <person name="Wincker P."/>
            <person name="Lander E.S."/>
            <person name="Weissenbach J."/>
            <person name="Roest Crollius H."/>
        </authorList>
    </citation>
    <scope>NUCLEOTIDE SEQUENCE [LARGE SCALE GENOMIC DNA]</scope>
</reference>
<accession>Q4T1U2</accession>
<reference evidence="2" key="2">
    <citation type="submission" date="2004-02" db="EMBL/GenBank/DDBJ databases">
        <authorList>
            <consortium name="Genoscope"/>
            <consortium name="Whitehead Institute Centre for Genome Research"/>
        </authorList>
    </citation>
    <scope>NUCLEOTIDE SEQUENCE</scope>
</reference>
<comment type="caution">
    <text evidence="2">The sequence shown here is derived from an EMBL/GenBank/DDBJ whole genome shotgun (WGS) entry which is preliminary data.</text>
</comment>
<proteinExistence type="predicted"/>
<dbReference type="AlphaFoldDB" id="Q4T1U2"/>
<dbReference type="KEGG" id="tng:GSTEN00008643G001"/>